<evidence type="ECO:0000313" key="11">
    <source>
        <dbReference type="EMBL" id="KAK1745469.1"/>
    </source>
</evidence>
<dbReference type="Pfam" id="PF00270">
    <property type="entry name" value="DEAD"/>
    <property type="match status" value="1"/>
</dbReference>
<dbReference type="InterPro" id="IPR025313">
    <property type="entry name" value="SPB4-like_CTE"/>
</dbReference>
<dbReference type="GO" id="GO:0003724">
    <property type="term" value="F:RNA helicase activity"/>
    <property type="evidence" value="ECO:0007669"/>
    <property type="project" value="UniProtKB-EC"/>
</dbReference>
<keyword evidence="5 7" id="KW-0694">RNA-binding</keyword>
<keyword evidence="2 6" id="KW-0378">Hydrolase</keyword>
<dbReference type="SMART" id="SM01178">
    <property type="entry name" value="DUF4217"/>
    <property type="match status" value="1"/>
</dbReference>
<evidence type="ECO:0000256" key="6">
    <source>
        <dbReference type="RuleBase" id="RU000492"/>
    </source>
</evidence>
<feature type="compositionally biased region" description="Acidic residues" evidence="8">
    <location>
        <begin position="741"/>
        <end position="750"/>
    </location>
</feature>
<dbReference type="GO" id="GO:0016787">
    <property type="term" value="F:hydrolase activity"/>
    <property type="evidence" value="ECO:0007669"/>
    <property type="project" value="UniProtKB-KW"/>
</dbReference>
<dbReference type="SMART" id="SM00487">
    <property type="entry name" value="DEXDc"/>
    <property type="match status" value="1"/>
</dbReference>
<dbReference type="PROSITE" id="PS51194">
    <property type="entry name" value="HELICASE_CTER"/>
    <property type="match status" value="1"/>
</dbReference>
<feature type="domain" description="Helicase C-terminal" evidence="10">
    <location>
        <begin position="315"/>
        <end position="466"/>
    </location>
</feature>
<dbReference type="PROSITE" id="PS51192">
    <property type="entry name" value="HELICASE_ATP_BIND_1"/>
    <property type="match status" value="1"/>
</dbReference>
<dbReference type="InterPro" id="IPR027417">
    <property type="entry name" value="P-loop_NTPase"/>
</dbReference>
<dbReference type="InterPro" id="IPR014001">
    <property type="entry name" value="Helicase_ATP-bd"/>
</dbReference>
<dbReference type="GO" id="GO:0005524">
    <property type="term" value="F:ATP binding"/>
    <property type="evidence" value="ECO:0007669"/>
    <property type="project" value="UniProtKB-UniRule"/>
</dbReference>
<evidence type="ECO:0000259" key="9">
    <source>
        <dbReference type="PROSITE" id="PS51192"/>
    </source>
</evidence>
<evidence type="ECO:0000256" key="3">
    <source>
        <dbReference type="ARBA" id="ARBA00022806"/>
    </source>
</evidence>
<feature type="compositionally biased region" description="Acidic residues" evidence="8">
    <location>
        <begin position="246"/>
        <end position="258"/>
    </location>
</feature>
<comment type="domain">
    <text evidence="7">The Q motif is unique to and characteristic of the DEAD box family of RNA helicases and controls ATP binding and hydrolysis.</text>
</comment>
<gene>
    <name evidence="11" type="ORF">QTG54_003393</name>
</gene>
<dbReference type="SUPFAM" id="SSF52540">
    <property type="entry name" value="P-loop containing nucleoside triphosphate hydrolases"/>
    <property type="match status" value="1"/>
</dbReference>
<dbReference type="CDD" id="cd17941">
    <property type="entry name" value="DEADc_DDX10"/>
    <property type="match status" value="1"/>
</dbReference>
<dbReference type="Pfam" id="PF13959">
    <property type="entry name" value="CTE_SPB4"/>
    <property type="match status" value="1"/>
</dbReference>
<keyword evidence="1 6" id="KW-0547">Nucleotide-binding</keyword>
<dbReference type="AlphaFoldDB" id="A0AAD9DGR9"/>
<dbReference type="CDD" id="cd18787">
    <property type="entry name" value="SF2_C_DEAD"/>
    <property type="match status" value="1"/>
</dbReference>
<feature type="compositionally biased region" description="Acidic residues" evidence="8">
    <location>
        <begin position="768"/>
        <end position="783"/>
    </location>
</feature>
<keyword evidence="3 6" id="KW-0347">Helicase</keyword>
<sequence length="798" mass="89599">MTRKLNFTTREQNNIAHLQKRILEDCPDRGFAPPLNQKVAFRSLPISEYTLRGLEEGNGKAAAAAATNNDKKKKRQNNFSNKKQFWNMTDIQNACIPHALRGRDILGAARTGSGKTLAFLVPLLEKLYRRQYTPSDGPGAIILSPTRELAVQTFQVLRNIGSHHNFSAGLLVGGKKEFGLEQQHVPKMNIVVATPGRLMQHLEQTAGFDVDRVCVLVLDEADRILDMGFRDQMVRILDYLPPGNSSDEDEDNMDDDDGSGGRQTMLFSATQTKRVADLAALSLYKPEYLGVHDKESSKTPKGLEQSVMVVPLQHKLDAIFSFIKSHLKSKTIIFFSSCSQVRHVWEVFCKMQPGVPLMALHGKLSQAIRTKLYFDFLQRPHAVLFATDVASRGLDFPSVDWVVQADAPEDVDMYIHRVGRTARYTSGGKALLVLLPQEEEGMINALKESKIQVKSLSLNPKKAVMISKKAAAVVAASPDMNLLAKKAFKSYIRSIHLMPNKKIFPGVTGLPLEEYAFSLGLASMPTIRFLKKLKNREEERKKKNVDYKLQQLKDEIKKERLEKKMAKLGKKTTADSGKASSRKEKRARDSDDSDDDNDDGLLVVKQVHEWGDKSEPLPDIHLNEASKSRHVKKIRVDGSSVGANKKIVFNDDGEVEDDMIQATAVNSDDVADSQQLKSAKDEYLQRVRDRLTKTNELDRQEEKERVQEKHRKRRQKEKGENNDGDNEEEEEEVVVTLGGESDSESSEEDAPAGQTQQQQQQQQQQNLYDEESDSDDSESDDDVDIKAQEELALSMLAA</sequence>
<dbReference type="InterPro" id="IPR000629">
    <property type="entry name" value="RNA-helicase_DEAD-box_CS"/>
</dbReference>
<comment type="function">
    <text evidence="7">RNA helicase.</text>
</comment>
<dbReference type="EC" id="3.6.4.13" evidence="7"/>
<dbReference type="Gene3D" id="3.40.50.300">
    <property type="entry name" value="P-loop containing nucleotide triphosphate hydrolases"/>
    <property type="match status" value="2"/>
</dbReference>
<feature type="region of interest" description="Disordered" evidence="8">
    <location>
        <begin position="565"/>
        <end position="599"/>
    </location>
</feature>
<feature type="compositionally biased region" description="Basic and acidic residues" evidence="8">
    <location>
        <begin position="690"/>
        <end position="707"/>
    </location>
</feature>
<feature type="region of interest" description="Disordered" evidence="8">
    <location>
        <begin position="62"/>
        <end position="83"/>
    </location>
</feature>
<feature type="compositionally biased region" description="Low complexity" evidence="8">
    <location>
        <begin position="754"/>
        <end position="765"/>
    </location>
</feature>
<keyword evidence="4 6" id="KW-0067">ATP-binding</keyword>
<feature type="region of interest" description="Disordered" evidence="8">
    <location>
        <begin position="666"/>
        <end position="685"/>
    </location>
</feature>
<evidence type="ECO:0000256" key="1">
    <source>
        <dbReference type="ARBA" id="ARBA00022741"/>
    </source>
</evidence>
<evidence type="ECO:0000256" key="2">
    <source>
        <dbReference type="ARBA" id="ARBA00022801"/>
    </source>
</evidence>
<dbReference type="Pfam" id="PF00271">
    <property type="entry name" value="Helicase_C"/>
    <property type="match status" value="1"/>
</dbReference>
<dbReference type="Proteomes" id="UP001224775">
    <property type="component" value="Unassembled WGS sequence"/>
</dbReference>
<evidence type="ECO:0000256" key="8">
    <source>
        <dbReference type="SAM" id="MobiDB-lite"/>
    </source>
</evidence>
<evidence type="ECO:0000313" key="12">
    <source>
        <dbReference type="Proteomes" id="UP001224775"/>
    </source>
</evidence>
<evidence type="ECO:0000256" key="5">
    <source>
        <dbReference type="ARBA" id="ARBA00022884"/>
    </source>
</evidence>
<evidence type="ECO:0000256" key="4">
    <source>
        <dbReference type="ARBA" id="ARBA00022840"/>
    </source>
</evidence>
<feature type="region of interest" description="Disordered" evidence="8">
    <location>
        <begin position="690"/>
        <end position="798"/>
    </location>
</feature>
<feature type="compositionally biased region" description="Acidic residues" evidence="8">
    <location>
        <begin position="722"/>
        <end position="733"/>
    </location>
</feature>
<evidence type="ECO:0000256" key="7">
    <source>
        <dbReference type="RuleBase" id="RU365068"/>
    </source>
</evidence>
<dbReference type="GO" id="GO:0003723">
    <property type="term" value="F:RNA binding"/>
    <property type="evidence" value="ECO:0007669"/>
    <property type="project" value="UniProtKB-UniRule"/>
</dbReference>
<evidence type="ECO:0000259" key="10">
    <source>
        <dbReference type="PROSITE" id="PS51194"/>
    </source>
</evidence>
<feature type="domain" description="Helicase ATP-binding" evidence="9">
    <location>
        <begin position="96"/>
        <end position="289"/>
    </location>
</feature>
<protein>
    <recommendedName>
        <fullName evidence="7">ATP-dependent RNA helicase</fullName>
        <ecNumber evidence="7">3.6.4.13</ecNumber>
    </recommendedName>
</protein>
<name>A0AAD9DGR9_9STRA</name>
<dbReference type="InterPro" id="IPR011545">
    <property type="entry name" value="DEAD/DEAH_box_helicase_dom"/>
</dbReference>
<feature type="region of interest" description="Disordered" evidence="8">
    <location>
        <begin position="240"/>
        <end position="263"/>
    </location>
</feature>
<comment type="catalytic activity">
    <reaction evidence="7">
        <text>ATP + H2O = ADP + phosphate + H(+)</text>
        <dbReference type="Rhea" id="RHEA:13065"/>
        <dbReference type="ChEBI" id="CHEBI:15377"/>
        <dbReference type="ChEBI" id="CHEBI:15378"/>
        <dbReference type="ChEBI" id="CHEBI:30616"/>
        <dbReference type="ChEBI" id="CHEBI:43474"/>
        <dbReference type="ChEBI" id="CHEBI:456216"/>
        <dbReference type="EC" id="3.6.4.13"/>
    </reaction>
</comment>
<comment type="similarity">
    <text evidence="6">Belongs to the DEAD box helicase family.</text>
</comment>
<keyword evidence="12" id="KW-1185">Reference proteome</keyword>
<reference evidence="11" key="1">
    <citation type="submission" date="2023-06" db="EMBL/GenBank/DDBJ databases">
        <title>Survivors Of The Sea: Transcriptome response of Skeletonema marinoi to long-term dormancy.</title>
        <authorList>
            <person name="Pinder M.I.M."/>
            <person name="Kourtchenko O."/>
            <person name="Robertson E.K."/>
            <person name="Larsson T."/>
            <person name="Maumus F."/>
            <person name="Osuna-Cruz C.M."/>
            <person name="Vancaester E."/>
            <person name="Stenow R."/>
            <person name="Vandepoele K."/>
            <person name="Ploug H."/>
            <person name="Bruchert V."/>
            <person name="Godhe A."/>
            <person name="Topel M."/>
        </authorList>
    </citation>
    <scope>NUCLEOTIDE SEQUENCE</scope>
    <source>
        <strain evidence="11">R05AC</strain>
    </source>
</reference>
<dbReference type="PANTHER" id="PTHR24031">
    <property type="entry name" value="RNA HELICASE"/>
    <property type="match status" value="1"/>
</dbReference>
<dbReference type="InterPro" id="IPR001650">
    <property type="entry name" value="Helicase_C-like"/>
</dbReference>
<accession>A0AAD9DGR9</accession>
<dbReference type="PROSITE" id="PS00039">
    <property type="entry name" value="DEAD_ATP_HELICASE"/>
    <property type="match status" value="1"/>
</dbReference>
<dbReference type="EMBL" id="JATAAI010000005">
    <property type="protein sequence ID" value="KAK1745469.1"/>
    <property type="molecule type" value="Genomic_DNA"/>
</dbReference>
<comment type="caution">
    <text evidence="11">The sequence shown here is derived from an EMBL/GenBank/DDBJ whole genome shotgun (WGS) entry which is preliminary data.</text>
</comment>
<proteinExistence type="inferred from homology"/>
<dbReference type="SMART" id="SM00490">
    <property type="entry name" value="HELICc"/>
    <property type="match status" value="1"/>
</dbReference>
<organism evidence="11 12">
    <name type="scientific">Skeletonema marinoi</name>
    <dbReference type="NCBI Taxonomy" id="267567"/>
    <lineage>
        <taxon>Eukaryota</taxon>
        <taxon>Sar</taxon>
        <taxon>Stramenopiles</taxon>
        <taxon>Ochrophyta</taxon>
        <taxon>Bacillariophyta</taxon>
        <taxon>Coscinodiscophyceae</taxon>
        <taxon>Thalassiosirophycidae</taxon>
        <taxon>Thalassiosirales</taxon>
        <taxon>Skeletonemataceae</taxon>
        <taxon>Skeletonema</taxon>
        <taxon>Skeletonema marinoi-dohrnii complex</taxon>
    </lineage>
</organism>